<accession>A0A1U7IBC2</accession>
<evidence type="ECO:0000313" key="4">
    <source>
        <dbReference type="Proteomes" id="UP000185860"/>
    </source>
</evidence>
<dbReference type="STRING" id="454136.NIES2119_21900"/>
<dbReference type="OrthoDB" id="1495063at2"/>
<comment type="caution">
    <text evidence="3">The sequence shown here is derived from an EMBL/GenBank/DDBJ whole genome shotgun (WGS) entry which is preliminary data.</text>
</comment>
<dbReference type="InterPro" id="IPR029501">
    <property type="entry name" value="EndoU_bac"/>
</dbReference>
<dbReference type="AlphaFoldDB" id="A0A1U7IBC2"/>
<organism evidence="3 4">
    <name type="scientific">[Phormidium ambiguum] IAM M-71</name>
    <dbReference type="NCBI Taxonomy" id="454136"/>
    <lineage>
        <taxon>Bacteria</taxon>
        <taxon>Bacillati</taxon>
        <taxon>Cyanobacteriota</taxon>
        <taxon>Cyanophyceae</taxon>
        <taxon>Oscillatoriophycideae</taxon>
        <taxon>Aerosakkonematales</taxon>
        <taxon>Aerosakkonemataceae</taxon>
        <taxon>Floridanema</taxon>
    </lineage>
</organism>
<dbReference type="EMBL" id="MRCE01000025">
    <property type="protein sequence ID" value="OKH33947.1"/>
    <property type="molecule type" value="Genomic_DNA"/>
</dbReference>
<protein>
    <recommendedName>
        <fullName evidence="2">Bacterial EndoU nuclease domain-containing protein</fullName>
    </recommendedName>
</protein>
<name>A0A1U7IBC2_9CYAN</name>
<dbReference type="Pfam" id="PF14436">
    <property type="entry name" value="EndoU_bacteria"/>
    <property type="match status" value="1"/>
</dbReference>
<gene>
    <name evidence="3" type="ORF">NIES2119_21900</name>
</gene>
<evidence type="ECO:0000259" key="2">
    <source>
        <dbReference type="Pfam" id="PF14436"/>
    </source>
</evidence>
<dbReference type="Proteomes" id="UP000185860">
    <property type="component" value="Unassembled WGS sequence"/>
</dbReference>
<dbReference type="GO" id="GO:0004519">
    <property type="term" value="F:endonuclease activity"/>
    <property type="evidence" value="ECO:0007669"/>
    <property type="project" value="InterPro"/>
</dbReference>
<feature type="compositionally biased region" description="Gly residues" evidence="1">
    <location>
        <begin position="97"/>
        <end position="108"/>
    </location>
</feature>
<proteinExistence type="predicted"/>
<evidence type="ECO:0000313" key="3">
    <source>
        <dbReference type="EMBL" id="OKH33947.1"/>
    </source>
</evidence>
<reference evidence="3 4" key="1">
    <citation type="submission" date="2016-11" db="EMBL/GenBank/DDBJ databases">
        <title>Draft Genome Sequences of Nine Cyanobacterial Strains from Diverse Habitats.</title>
        <authorList>
            <person name="Zhu T."/>
            <person name="Hou S."/>
            <person name="Lu X."/>
            <person name="Hess W.R."/>
        </authorList>
    </citation>
    <scope>NUCLEOTIDE SEQUENCE [LARGE SCALE GENOMIC DNA]</scope>
    <source>
        <strain evidence="3 4">IAM M-71</strain>
    </source>
</reference>
<evidence type="ECO:0000256" key="1">
    <source>
        <dbReference type="SAM" id="MobiDB-lite"/>
    </source>
</evidence>
<sequence length="183" mass="20497">MPSLSLSVQSTNYYRNASFLQNKKNGFRSIAFTLLASTLTITTALPVFAATFPVATVQNLSIARNYHQNRNIPQGINVDRLSRISPQRKKHILEGDATGGGHGPGRGIPGKSEFPARWSDRQVIKYISDIIKDPHSRWIKQPGKPPFRWRIEGTREGVDIRVIVEPQGQGVITAFPTNRPRNR</sequence>
<feature type="region of interest" description="Disordered" evidence="1">
    <location>
        <begin position="93"/>
        <end position="114"/>
    </location>
</feature>
<dbReference type="RefSeq" id="WP_073595618.1">
    <property type="nucleotide sequence ID" value="NZ_MRCE01000025.1"/>
</dbReference>
<feature type="domain" description="Bacterial EndoU nuclease" evidence="2">
    <location>
        <begin position="109"/>
        <end position="177"/>
    </location>
</feature>